<name>A0A161C6Y5_9ABAC</name>
<keyword evidence="3" id="KW-1185">Reference proteome</keyword>
<organism evidence="2 3">
    <name type="scientific">Urbanus proteus nucleopolyhedrovirus</name>
    <dbReference type="NCBI Taxonomy" id="1675866"/>
    <lineage>
        <taxon>Viruses</taxon>
        <taxon>Viruses incertae sedis</taxon>
        <taxon>Naldaviricetes</taxon>
        <taxon>Lefavirales</taxon>
        <taxon>Baculoviridae</taxon>
        <taxon>Alphabaculovirus</taxon>
        <taxon>Alphabaculovirus urprotei</taxon>
    </lineage>
</organism>
<keyword evidence="1" id="KW-0472">Membrane</keyword>
<sequence>MNFEYLFLSIIILSLLFYKNDNALNLFLFIFMLFLIVLVLNLIKNEASTTSDVHTDKAKSVNNKRKLEQVFDAILNKNTSSTD</sequence>
<evidence type="ECO:0000313" key="2">
    <source>
        <dbReference type="EMBL" id="AKR17365.1"/>
    </source>
</evidence>
<dbReference type="RefSeq" id="YP_009250046.1">
    <property type="nucleotide sequence ID" value="NC_029997.2"/>
</dbReference>
<evidence type="ECO:0000256" key="1">
    <source>
        <dbReference type="SAM" id="Phobius"/>
    </source>
</evidence>
<keyword evidence="1" id="KW-0812">Transmembrane</keyword>
<reference evidence="2" key="1">
    <citation type="submission" date="2017-04" db="EMBL/GenBank/DDBJ databases">
        <title>Complete genome sequence of Urbanus proteus nucleopolyhedrovirus (UrprNPV).</title>
        <authorList>
            <person name="Santos E.R."/>
            <person name="Melo F.L."/>
            <person name="Sosa-Gomez D.R."/>
            <person name="Ribeiro B.M."/>
            <person name="Ardisson-Araujo D.M.P."/>
        </authorList>
    </citation>
    <scope>NUCLEOTIDE SEQUENCE [LARGE SCALE GENOMIC DNA]</scope>
    <source>
        <strain evidence="2">Southern Brazil</strain>
    </source>
</reference>
<feature type="transmembrane region" description="Helical" evidence="1">
    <location>
        <begin position="23"/>
        <end position="43"/>
    </location>
</feature>
<dbReference type="Proteomes" id="UP000201861">
    <property type="component" value="Segment"/>
</dbReference>
<protein>
    <submittedName>
        <fullName evidence="2">Uncharacterized protein</fullName>
    </submittedName>
</protein>
<dbReference type="KEGG" id="vg:27429870"/>
<keyword evidence="1" id="KW-1133">Transmembrane helix</keyword>
<accession>A0A161C6Y5</accession>
<dbReference type="GeneID" id="27429870"/>
<proteinExistence type="predicted"/>
<dbReference type="Pfam" id="PF05814">
    <property type="entry name" value="Ac76"/>
    <property type="match status" value="1"/>
</dbReference>
<evidence type="ECO:0000313" key="3">
    <source>
        <dbReference type="Proteomes" id="UP000201861"/>
    </source>
</evidence>
<dbReference type="EMBL" id="KR011717">
    <property type="protein sequence ID" value="AKR17365.1"/>
    <property type="molecule type" value="Genomic_DNA"/>
</dbReference>
<dbReference type="InterPro" id="IPR008561">
    <property type="entry name" value="Ac76_baculovir"/>
</dbReference>